<dbReference type="InterPro" id="IPR013083">
    <property type="entry name" value="Znf_RING/FYVE/PHD"/>
</dbReference>
<comment type="similarity">
    <text evidence="5">Belongs to the RBR family. Ariadne subfamily.</text>
</comment>
<evidence type="ECO:0000256" key="4">
    <source>
        <dbReference type="ARBA" id="ARBA00004906"/>
    </source>
</evidence>
<dbReference type="InterPro" id="IPR018957">
    <property type="entry name" value="Znf_C3HC4_RING-type"/>
</dbReference>
<evidence type="ECO:0000256" key="10">
    <source>
        <dbReference type="ARBA" id="ARBA00022771"/>
    </source>
</evidence>
<dbReference type="AlphaFoldDB" id="A0A7C9ANZ0"/>
<dbReference type="CDD" id="cd20346">
    <property type="entry name" value="BRcat_RBR_ANKIB1"/>
    <property type="match status" value="1"/>
</dbReference>
<evidence type="ECO:0000256" key="11">
    <source>
        <dbReference type="ARBA" id="ARBA00022786"/>
    </source>
</evidence>
<dbReference type="InterPro" id="IPR031127">
    <property type="entry name" value="E3_UB_ligase_RBR"/>
</dbReference>
<evidence type="ECO:0000256" key="13">
    <source>
        <dbReference type="PROSITE-ProRule" id="PRU00175"/>
    </source>
</evidence>
<reference evidence="17" key="1">
    <citation type="journal article" date="2013" name="J. Plant Res.">
        <title>Effect of fungi and light on seed germination of three Opuntia species from semiarid lands of central Mexico.</title>
        <authorList>
            <person name="Delgado-Sanchez P."/>
            <person name="Jimenez-Bremont J.F."/>
            <person name="Guerrero-Gonzalez Mde L."/>
            <person name="Flores J."/>
        </authorList>
    </citation>
    <scope>NUCLEOTIDE SEQUENCE</scope>
    <source>
        <tissue evidence="17">Cladode</tissue>
    </source>
</reference>
<dbReference type="Pfam" id="PF00097">
    <property type="entry name" value="zf-C3HC4"/>
    <property type="match status" value="1"/>
</dbReference>
<evidence type="ECO:0000259" key="16">
    <source>
        <dbReference type="PROSITE" id="PS51873"/>
    </source>
</evidence>
<keyword evidence="8" id="KW-0479">Metal-binding</keyword>
<dbReference type="UniPathway" id="UPA00143"/>
<evidence type="ECO:0000256" key="14">
    <source>
        <dbReference type="SAM" id="MobiDB-lite"/>
    </source>
</evidence>
<keyword evidence="7" id="KW-0808">Transferase</keyword>
<dbReference type="InterPro" id="IPR001841">
    <property type="entry name" value="Znf_RING"/>
</dbReference>
<evidence type="ECO:0000256" key="7">
    <source>
        <dbReference type="ARBA" id="ARBA00022679"/>
    </source>
</evidence>
<dbReference type="Gene3D" id="3.30.40.10">
    <property type="entry name" value="Zinc/RING finger domain, C3HC4 (zinc finger)"/>
    <property type="match status" value="1"/>
</dbReference>
<keyword evidence="12" id="KW-0862">Zinc</keyword>
<evidence type="ECO:0000256" key="2">
    <source>
        <dbReference type="ARBA" id="ARBA00001947"/>
    </source>
</evidence>
<name>A0A7C9ANZ0_OPUST</name>
<dbReference type="GO" id="GO:0061630">
    <property type="term" value="F:ubiquitin protein ligase activity"/>
    <property type="evidence" value="ECO:0007669"/>
    <property type="project" value="UniProtKB-EC"/>
</dbReference>
<dbReference type="PANTHER" id="PTHR11685">
    <property type="entry name" value="RBR FAMILY RING FINGER AND IBR DOMAIN-CONTAINING"/>
    <property type="match status" value="1"/>
</dbReference>
<evidence type="ECO:0000256" key="5">
    <source>
        <dbReference type="ARBA" id="ARBA00005884"/>
    </source>
</evidence>
<comment type="function">
    <text evidence="3">Might act as an E3 ubiquitin-protein ligase, or as part of E3 complex, which accepts ubiquitin from specific E2 ubiquitin-conjugating enzymes and then transfers it to substrates.</text>
</comment>
<evidence type="ECO:0000256" key="3">
    <source>
        <dbReference type="ARBA" id="ARBA00003976"/>
    </source>
</evidence>
<evidence type="ECO:0000256" key="6">
    <source>
        <dbReference type="ARBA" id="ARBA00012251"/>
    </source>
</evidence>
<dbReference type="PROSITE" id="PS50089">
    <property type="entry name" value="ZF_RING_2"/>
    <property type="match status" value="1"/>
</dbReference>
<keyword evidence="11" id="KW-0833">Ubl conjugation pathway</keyword>
<evidence type="ECO:0000259" key="15">
    <source>
        <dbReference type="PROSITE" id="PS50089"/>
    </source>
</evidence>
<reference evidence="17" key="2">
    <citation type="submission" date="2020-07" db="EMBL/GenBank/DDBJ databases">
        <authorList>
            <person name="Vera ALvarez R."/>
            <person name="Arias-Moreno D.M."/>
            <person name="Jimenez-Jacinto V."/>
            <person name="Jimenez-Bremont J.F."/>
            <person name="Swaminathan K."/>
            <person name="Moose S.P."/>
            <person name="Guerrero-Gonzalez M.L."/>
            <person name="Marino-Ramirez L."/>
            <person name="Landsman D."/>
            <person name="Rodriguez-Kessler M."/>
            <person name="Delgado-Sanchez P."/>
        </authorList>
    </citation>
    <scope>NUCLEOTIDE SEQUENCE</scope>
    <source>
        <tissue evidence="17">Cladode</tissue>
    </source>
</reference>
<keyword evidence="10 13" id="KW-0863">Zinc-finger</keyword>
<keyword evidence="9" id="KW-0677">Repeat</keyword>
<evidence type="ECO:0000256" key="1">
    <source>
        <dbReference type="ARBA" id="ARBA00001798"/>
    </source>
</evidence>
<dbReference type="EC" id="2.3.2.31" evidence="6"/>
<proteinExistence type="inferred from homology"/>
<comment type="pathway">
    <text evidence="4">Protein modification; protein ubiquitination.</text>
</comment>
<evidence type="ECO:0000256" key="8">
    <source>
        <dbReference type="ARBA" id="ARBA00022723"/>
    </source>
</evidence>
<evidence type="ECO:0000256" key="12">
    <source>
        <dbReference type="ARBA" id="ARBA00022833"/>
    </source>
</evidence>
<comment type="cofactor">
    <cofactor evidence="2">
        <name>Zn(2+)</name>
        <dbReference type="ChEBI" id="CHEBI:29105"/>
    </cofactor>
</comment>
<dbReference type="InterPro" id="IPR002867">
    <property type="entry name" value="IBR_dom"/>
</dbReference>
<dbReference type="FunFam" id="3.30.40.10:FF:000019">
    <property type="entry name" value="RBR-type E3 ubiquitin transferase"/>
    <property type="match status" value="1"/>
</dbReference>
<feature type="domain" description="RING-type" evidence="16">
    <location>
        <begin position="160"/>
        <end position="371"/>
    </location>
</feature>
<dbReference type="SUPFAM" id="SSF57850">
    <property type="entry name" value="RING/U-box"/>
    <property type="match status" value="3"/>
</dbReference>
<feature type="domain" description="RING-type" evidence="15">
    <location>
        <begin position="164"/>
        <end position="210"/>
    </location>
</feature>
<comment type="catalytic activity">
    <reaction evidence="1">
        <text>[E2 ubiquitin-conjugating enzyme]-S-ubiquitinyl-L-cysteine + [acceptor protein]-L-lysine = [E2 ubiquitin-conjugating enzyme]-L-cysteine + [acceptor protein]-N(6)-ubiquitinyl-L-lysine.</text>
        <dbReference type="EC" id="2.3.2.31"/>
    </reaction>
</comment>
<dbReference type="Pfam" id="PF01485">
    <property type="entry name" value="IBR"/>
    <property type="match status" value="1"/>
</dbReference>
<evidence type="ECO:0000313" key="17">
    <source>
        <dbReference type="EMBL" id="MBA4670375.1"/>
    </source>
</evidence>
<dbReference type="GO" id="GO:0008270">
    <property type="term" value="F:zinc ion binding"/>
    <property type="evidence" value="ECO:0007669"/>
    <property type="project" value="UniProtKB-KW"/>
</dbReference>
<dbReference type="EMBL" id="GISG01247405">
    <property type="protein sequence ID" value="MBA4670375.1"/>
    <property type="molecule type" value="Transcribed_RNA"/>
</dbReference>
<protein>
    <recommendedName>
        <fullName evidence="6">RBR-type E3 ubiquitin transferase</fullName>
        <ecNumber evidence="6">2.3.2.31</ecNumber>
    </recommendedName>
</protein>
<organism evidence="17">
    <name type="scientific">Opuntia streptacantha</name>
    <name type="common">Prickly pear cactus</name>
    <name type="synonym">Opuntia cardona</name>
    <dbReference type="NCBI Taxonomy" id="393608"/>
    <lineage>
        <taxon>Eukaryota</taxon>
        <taxon>Viridiplantae</taxon>
        <taxon>Streptophyta</taxon>
        <taxon>Embryophyta</taxon>
        <taxon>Tracheophyta</taxon>
        <taxon>Spermatophyta</taxon>
        <taxon>Magnoliopsida</taxon>
        <taxon>eudicotyledons</taxon>
        <taxon>Gunneridae</taxon>
        <taxon>Pentapetalae</taxon>
        <taxon>Caryophyllales</taxon>
        <taxon>Cactineae</taxon>
        <taxon>Cactaceae</taxon>
        <taxon>Opuntioideae</taxon>
        <taxon>Opuntia</taxon>
    </lineage>
</organism>
<dbReference type="GO" id="GO:0016567">
    <property type="term" value="P:protein ubiquitination"/>
    <property type="evidence" value="ECO:0007669"/>
    <property type="project" value="UniProtKB-UniPathway"/>
</dbReference>
<accession>A0A7C9ANZ0</accession>
<sequence>MSSPRQFIFKRKSLRKLFSGLFLDYHHHRQDKGDEIDDDWELIEVQEEEFPGAGEEDIAVDGQDSDVIDFPDHLPFPSFNFPETIKFKILGKADVRQLLEDKISMLCSIVPLSRAQAIVLLHHFKWDVDRAQDEWLEREKKVRPAVGLFERPVAVTSYASVRPCGICPEKLPGNMSLAVSCGHQFCRPCWTEYISKAIGDGPRCLALRCPSPSCGAAVGPDMVDLLVSEKDKEKFENHLLKSYLISCEEAKWCPAPGCEYALFSFGDGDSSNNVTCRCLYRFCWKCTKEAHSPVDCSTVDKWMSEMSVQSENWMLANTTPCPNCKLPIEAIPGYKHFEQCTSCKYEFCCECGAHPSNHMVTEQYWQYNCRLDNSLRPAGFHIVDGQKRELAKKSLERYNSYYQQWVTTESCRTDALTDLKLFHEVQLPMLREILMIPPKELDFLVEAHLQIAECWQLLKWAYVYVYFLSEEERLKMPLLEFMQGQAEDLVKLLHKHVVELKHSLLQGDVPIKRLKDCRNNLVQLTGVTRTHFDKMAMALNSRLPEVVFIPTPSTRKMSRLKIWQEESSSGDSPSPSPSPMFE</sequence>
<dbReference type="SMART" id="SM00647">
    <property type="entry name" value="IBR"/>
    <property type="match status" value="1"/>
</dbReference>
<feature type="region of interest" description="Disordered" evidence="14">
    <location>
        <begin position="563"/>
        <end position="582"/>
    </location>
</feature>
<dbReference type="Gene3D" id="1.20.120.1750">
    <property type="match status" value="1"/>
</dbReference>
<dbReference type="InterPro" id="IPR044066">
    <property type="entry name" value="TRIAD_supradom"/>
</dbReference>
<dbReference type="PROSITE" id="PS51873">
    <property type="entry name" value="TRIAD"/>
    <property type="match status" value="1"/>
</dbReference>
<evidence type="ECO:0000256" key="9">
    <source>
        <dbReference type="ARBA" id="ARBA00022737"/>
    </source>
</evidence>